<dbReference type="EMBL" id="MNCJ02000331">
    <property type="protein sequence ID" value="KAF5758407.1"/>
    <property type="molecule type" value="Genomic_DNA"/>
</dbReference>
<dbReference type="Proteomes" id="UP000215914">
    <property type="component" value="Unassembled WGS sequence"/>
</dbReference>
<evidence type="ECO:0000313" key="2">
    <source>
        <dbReference type="EMBL" id="KAF5758407.1"/>
    </source>
</evidence>
<comment type="caution">
    <text evidence="2">The sequence shown here is derived from an EMBL/GenBank/DDBJ whole genome shotgun (WGS) entry which is preliminary data.</text>
</comment>
<evidence type="ECO:0000256" key="1">
    <source>
        <dbReference type="SAM" id="SignalP"/>
    </source>
</evidence>
<gene>
    <name evidence="2" type="ORF">HanXRQr2_Chr16g0728861</name>
</gene>
<keyword evidence="3" id="KW-1185">Reference proteome</keyword>
<dbReference type="Gramene" id="mRNA:HanXRQr2_Chr16g0728861">
    <property type="protein sequence ID" value="mRNA:HanXRQr2_Chr16g0728861"/>
    <property type="gene ID" value="HanXRQr2_Chr16g0728861"/>
</dbReference>
<name>A0A9K3DMP9_HELAN</name>
<proteinExistence type="predicted"/>
<protein>
    <submittedName>
        <fullName evidence="2">Uncharacterized protein</fullName>
    </submittedName>
</protein>
<sequence length="56" mass="6345">MWMCLLTLCLSILPTLLKKAMIVPLPLCSDVCERRWMNKTLDDEGFLAFAADNEGL</sequence>
<reference evidence="2" key="1">
    <citation type="journal article" date="2017" name="Nature">
        <title>The sunflower genome provides insights into oil metabolism, flowering and Asterid evolution.</title>
        <authorList>
            <person name="Badouin H."/>
            <person name="Gouzy J."/>
            <person name="Grassa C.J."/>
            <person name="Murat F."/>
            <person name="Staton S.E."/>
            <person name="Cottret L."/>
            <person name="Lelandais-Briere C."/>
            <person name="Owens G.L."/>
            <person name="Carrere S."/>
            <person name="Mayjonade B."/>
            <person name="Legrand L."/>
            <person name="Gill N."/>
            <person name="Kane N.C."/>
            <person name="Bowers J.E."/>
            <person name="Hubner S."/>
            <person name="Bellec A."/>
            <person name="Berard A."/>
            <person name="Berges H."/>
            <person name="Blanchet N."/>
            <person name="Boniface M.C."/>
            <person name="Brunel D."/>
            <person name="Catrice O."/>
            <person name="Chaidir N."/>
            <person name="Claudel C."/>
            <person name="Donnadieu C."/>
            <person name="Faraut T."/>
            <person name="Fievet G."/>
            <person name="Helmstetter N."/>
            <person name="King M."/>
            <person name="Knapp S.J."/>
            <person name="Lai Z."/>
            <person name="Le Paslier M.C."/>
            <person name="Lippi Y."/>
            <person name="Lorenzon L."/>
            <person name="Mandel J.R."/>
            <person name="Marage G."/>
            <person name="Marchand G."/>
            <person name="Marquand E."/>
            <person name="Bret-Mestries E."/>
            <person name="Morien E."/>
            <person name="Nambeesan S."/>
            <person name="Nguyen T."/>
            <person name="Pegot-Espagnet P."/>
            <person name="Pouilly N."/>
            <person name="Raftis F."/>
            <person name="Sallet E."/>
            <person name="Schiex T."/>
            <person name="Thomas J."/>
            <person name="Vandecasteele C."/>
            <person name="Vares D."/>
            <person name="Vear F."/>
            <person name="Vautrin S."/>
            <person name="Crespi M."/>
            <person name="Mangin B."/>
            <person name="Burke J.M."/>
            <person name="Salse J."/>
            <person name="Munos S."/>
            <person name="Vincourt P."/>
            <person name="Rieseberg L.H."/>
            <person name="Langlade N.B."/>
        </authorList>
    </citation>
    <scope>NUCLEOTIDE SEQUENCE</scope>
    <source>
        <tissue evidence="2">Leaves</tissue>
    </source>
</reference>
<accession>A0A9K3DMP9</accession>
<evidence type="ECO:0000313" key="3">
    <source>
        <dbReference type="Proteomes" id="UP000215914"/>
    </source>
</evidence>
<keyword evidence="1" id="KW-0732">Signal</keyword>
<feature type="signal peptide" evidence="1">
    <location>
        <begin position="1"/>
        <end position="20"/>
    </location>
</feature>
<organism evidence="2 3">
    <name type="scientific">Helianthus annuus</name>
    <name type="common">Common sunflower</name>
    <dbReference type="NCBI Taxonomy" id="4232"/>
    <lineage>
        <taxon>Eukaryota</taxon>
        <taxon>Viridiplantae</taxon>
        <taxon>Streptophyta</taxon>
        <taxon>Embryophyta</taxon>
        <taxon>Tracheophyta</taxon>
        <taxon>Spermatophyta</taxon>
        <taxon>Magnoliopsida</taxon>
        <taxon>eudicotyledons</taxon>
        <taxon>Gunneridae</taxon>
        <taxon>Pentapetalae</taxon>
        <taxon>asterids</taxon>
        <taxon>campanulids</taxon>
        <taxon>Asterales</taxon>
        <taxon>Asteraceae</taxon>
        <taxon>Asteroideae</taxon>
        <taxon>Heliantheae alliance</taxon>
        <taxon>Heliantheae</taxon>
        <taxon>Helianthus</taxon>
    </lineage>
</organism>
<feature type="chain" id="PRO_5039919541" evidence="1">
    <location>
        <begin position="21"/>
        <end position="56"/>
    </location>
</feature>
<dbReference type="AlphaFoldDB" id="A0A9K3DMP9"/>
<reference evidence="2" key="2">
    <citation type="submission" date="2020-06" db="EMBL/GenBank/DDBJ databases">
        <title>Helianthus annuus Genome sequencing and assembly Release 2.</title>
        <authorList>
            <person name="Gouzy J."/>
            <person name="Langlade N."/>
            <person name="Munos S."/>
        </authorList>
    </citation>
    <scope>NUCLEOTIDE SEQUENCE</scope>
    <source>
        <tissue evidence="2">Leaves</tissue>
    </source>
</reference>